<dbReference type="EMBL" id="SEOQ01000419">
    <property type="protein sequence ID" value="TFY63377.1"/>
    <property type="molecule type" value="Genomic_DNA"/>
</dbReference>
<dbReference type="SMART" id="SM00184">
    <property type="entry name" value="RING"/>
    <property type="match status" value="1"/>
</dbReference>
<keyword evidence="7" id="KW-0378">Hydrolase</keyword>
<dbReference type="InterPro" id="IPR012341">
    <property type="entry name" value="6hp_glycosidase-like_sf"/>
</dbReference>
<dbReference type="FunFam" id="3.30.40.10:FF:000388">
    <property type="entry name" value="Putative RING zinc finger domain superfamily protein"/>
    <property type="match status" value="1"/>
</dbReference>
<dbReference type="GO" id="GO:0000324">
    <property type="term" value="C:fungal-type vacuole"/>
    <property type="evidence" value="ECO:0007669"/>
    <property type="project" value="TreeGrafter"/>
</dbReference>
<dbReference type="OrthoDB" id="8062037at2759"/>
<evidence type="ECO:0000256" key="1">
    <source>
        <dbReference type="ARBA" id="ARBA00001863"/>
    </source>
</evidence>
<comment type="similarity">
    <text evidence="3">Belongs to the glycosyl hydrolase 15 family.</text>
</comment>
<evidence type="ECO:0000313" key="21">
    <source>
        <dbReference type="Proteomes" id="UP000298327"/>
    </source>
</evidence>
<dbReference type="PANTHER" id="PTHR31616:SF12">
    <property type="entry name" value="GLUCOAMYLASE"/>
    <property type="match status" value="1"/>
</dbReference>
<dbReference type="SUPFAM" id="SSF48208">
    <property type="entry name" value="Six-hairpin glycosidases"/>
    <property type="match status" value="1"/>
</dbReference>
<evidence type="ECO:0000256" key="2">
    <source>
        <dbReference type="ARBA" id="ARBA00004370"/>
    </source>
</evidence>
<dbReference type="SUPFAM" id="SSF52025">
    <property type="entry name" value="PA domain"/>
    <property type="match status" value="1"/>
</dbReference>
<dbReference type="Pfam" id="PF02225">
    <property type="entry name" value="PA"/>
    <property type="match status" value="1"/>
</dbReference>
<dbReference type="InterPro" id="IPR001841">
    <property type="entry name" value="Znf_RING"/>
</dbReference>
<evidence type="ECO:0000256" key="10">
    <source>
        <dbReference type="ARBA" id="ARBA00023180"/>
    </source>
</evidence>
<keyword evidence="11" id="KW-0119">Carbohydrate metabolism</keyword>
<comment type="caution">
    <text evidence="20">The sequence shown here is derived from an EMBL/GenBank/DDBJ whole genome shotgun (WGS) entry which is preliminary data.</text>
</comment>
<keyword evidence="5" id="KW-0812">Transmembrane</keyword>
<comment type="catalytic activity">
    <reaction evidence="1">
        <text>Hydrolysis of terminal (1-&gt;4)-linked alpha-D-glucose residues successively from non-reducing ends of the chains with release of beta-D-glucose.</text>
        <dbReference type="EC" id="3.2.1.3"/>
    </reaction>
</comment>
<dbReference type="InterPro" id="IPR011613">
    <property type="entry name" value="GH15-like"/>
</dbReference>
<dbReference type="GO" id="GO:0008270">
    <property type="term" value="F:zinc ion binding"/>
    <property type="evidence" value="ECO:0007669"/>
    <property type="project" value="UniProtKB-KW"/>
</dbReference>
<keyword evidence="16" id="KW-0862">Zinc</keyword>
<feature type="compositionally biased region" description="Pro residues" evidence="17">
    <location>
        <begin position="966"/>
        <end position="976"/>
    </location>
</feature>
<dbReference type="AlphaFoldDB" id="A0A4Y9YNY6"/>
<protein>
    <recommendedName>
        <fullName evidence="4">glucan 1,4-alpha-glucosidase</fullName>
        <ecNumber evidence="4">3.2.1.3</ecNumber>
    </recommendedName>
    <alternativeName>
        <fullName evidence="15">1,4-alpha-D-glucan glucohydrolase</fullName>
    </alternativeName>
    <alternativeName>
        <fullName evidence="14">Glucan 1,4-alpha-glucosidase</fullName>
    </alternativeName>
</protein>
<feature type="chain" id="PRO_5021231421" description="glucan 1,4-alpha-glucosidase" evidence="18">
    <location>
        <begin position="20"/>
        <end position="985"/>
    </location>
</feature>
<dbReference type="Proteomes" id="UP000298327">
    <property type="component" value="Unassembled WGS sequence"/>
</dbReference>
<evidence type="ECO:0000256" key="17">
    <source>
        <dbReference type="SAM" id="MobiDB-lite"/>
    </source>
</evidence>
<keyword evidence="21" id="KW-1185">Reference proteome</keyword>
<organism evidence="20 21">
    <name type="scientific">Dentipellis fragilis</name>
    <dbReference type="NCBI Taxonomy" id="205917"/>
    <lineage>
        <taxon>Eukaryota</taxon>
        <taxon>Fungi</taxon>
        <taxon>Dikarya</taxon>
        <taxon>Basidiomycota</taxon>
        <taxon>Agaricomycotina</taxon>
        <taxon>Agaricomycetes</taxon>
        <taxon>Russulales</taxon>
        <taxon>Hericiaceae</taxon>
        <taxon>Dentipellis</taxon>
    </lineage>
</organism>
<feature type="domain" description="RING-type" evidence="19">
    <location>
        <begin position="892"/>
        <end position="934"/>
    </location>
</feature>
<proteinExistence type="inferred from homology"/>
<dbReference type="InterPro" id="IPR046450">
    <property type="entry name" value="PA_dom_sf"/>
</dbReference>
<comment type="subcellular location">
    <subcellularLocation>
        <location evidence="2">Membrane</location>
    </subcellularLocation>
</comment>
<evidence type="ECO:0000256" key="6">
    <source>
        <dbReference type="ARBA" id="ARBA00022729"/>
    </source>
</evidence>
<feature type="signal peptide" evidence="18">
    <location>
        <begin position="1"/>
        <end position="19"/>
    </location>
</feature>
<dbReference type="EC" id="3.2.1.3" evidence="4"/>
<dbReference type="GO" id="GO:0016020">
    <property type="term" value="C:membrane"/>
    <property type="evidence" value="ECO:0007669"/>
    <property type="project" value="UniProtKB-SubCell"/>
</dbReference>
<keyword evidence="13" id="KW-0624">Polysaccharide degradation</keyword>
<dbReference type="Pfam" id="PF00723">
    <property type="entry name" value="Glyco_hydro_15"/>
    <property type="match status" value="1"/>
</dbReference>
<dbReference type="Pfam" id="PF13639">
    <property type="entry name" value="zf-RING_2"/>
    <property type="match status" value="1"/>
</dbReference>
<evidence type="ECO:0000259" key="19">
    <source>
        <dbReference type="PROSITE" id="PS50089"/>
    </source>
</evidence>
<dbReference type="GO" id="GO:0004339">
    <property type="term" value="F:glucan 1,4-alpha-glucosidase activity"/>
    <property type="evidence" value="ECO:0007669"/>
    <property type="project" value="UniProtKB-EC"/>
</dbReference>
<evidence type="ECO:0000256" key="8">
    <source>
        <dbReference type="ARBA" id="ARBA00022989"/>
    </source>
</evidence>
<evidence type="ECO:0000256" key="9">
    <source>
        <dbReference type="ARBA" id="ARBA00023136"/>
    </source>
</evidence>
<evidence type="ECO:0000256" key="3">
    <source>
        <dbReference type="ARBA" id="ARBA00006188"/>
    </source>
</evidence>
<evidence type="ECO:0000256" key="12">
    <source>
        <dbReference type="ARBA" id="ARBA00023295"/>
    </source>
</evidence>
<dbReference type="GO" id="GO:0000272">
    <property type="term" value="P:polysaccharide catabolic process"/>
    <property type="evidence" value="ECO:0007669"/>
    <property type="project" value="UniProtKB-KW"/>
</dbReference>
<evidence type="ECO:0000256" key="7">
    <source>
        <dbReference type="ARBA" id="ARBA00022801"/>
    </source>
</evidence>
<evidence type="ECO:0000256" key="16">
    <source>
        <dbReference type="PROSITE-ProRule" id="PRU00175"/>
    </source>
</evidence>
<dbReference type="PRINTS" id="PR00736">
    <property type="entry name" value="GLHYDRLASE15"/>
</dbReference>
<keyword evidence="9" id="KW-0472">Membrane</keyword>
<keyword evidence="10" id="KW-0325">Glycoprotein</keyword>
<evidence type="ECO:0000256" key="14">
    <source>
        <dbReference type="ARBA" id="ARBA00033442"/>
    </source>
</evidence>
<feature type="region of interest" description="Disordered" evidence="17">
    <location>
        <begin position="937"/>
        <end position="985"/>
    </location>
</feature>
<dbReference type="Gene3D" id="3.50.30.30">
    <property type="match status" value="1"/>
</dbReference>
<evidence type="ECO:0000256" key="18">
    <source>
        <dbReference type="SAM" id="SignalP"/>
    </source>
</evidence>
<dbReference type="SUPFAM" id="SSF57850">
    <property type="entry name" value="RING/U-box"/>
    <property type="match status" value="1"/>
</dbReference>
<evidence type="ECO:0000256" key="11">
    <source>
        <dbReference type="ARBA" id="ARBA00023277"/>
    </source>
</evidence>
<keyword evidence="16" id="KW-0863">Zinc-finger</keyword>
<dbReference type="InterPro" id="IPR008928">
    <property type="entry name" value="6-hairpin_glycosidase_sf"/>
</dbReference>
<evidence type="ECO:0000256" key="5">
    <source>
        <dbReference type="ARBA" id="ARBA00022692"/>
    </source>
</evidence>
<dbReference type="InterPro" id="IPR013083">
    <property type="entry name" value="Znf_RING/FYVE/PHD"/>
</dbReference>
<gene>
    <name evidence="20" type="ORF">EVG20_g6342</name>
</gene>
<dbReference type="Gene3D" id="3.30.40.10">
    <property type="entry name" value="Zinc/RING finger domain, C3HC4 (zinc finger)"/>
    <property type="match status" value="1"/>
</dbReference>
<keyword evidence="8" id="KW-1133">Transmembrane helix</keyword>
<dbReference type="STRING" id="205917.A0A4Y9YNY6"/>
<sequence>MPALLPALLTAALFVPPLSYPPSSSFLPPIPHPPLTAAAIMYIPMLAVLGLAGQVLKRAGTVDSYVATEGPIAQAGLLANIGPSGSKSHGAKAGIVIASPSTQNPNYLYTWTRDSALTFKLLVDQYTTGVDTSPALRGHIDDYVAAQKILQQVPNPSGNVNTGGLGEPKFNIDETAFTAPWGRPQRDGPALRSIVIMTYANWLLGNGNASYVKASLWPIIQLDVDYVAQNWNKTTFDLWEEVSSSSFFTTAVQYRSLRQGATLASKLMNIAQNATYSTQATKALAFMQSYWNPTRNYMTANTGGGRSGIDANTVLTSIYMFDRTAACDATTFQPCSDKALANLLAYFQSFRSIYAINKNAPANGAVATGRYPEDSYYGGNPWYLTTAAVSEQLYDAVQTWQNTSQVVITSTSLPFFKYLLPSSTLTTQTYAAPSAEYNSIVSAAQALGDGFLGVHAQYTPANGGLGEQYDRGTGTPKSAVDLTWSYAAALTAIRARGGGGQMSWMAGGMMRSASLAQPPLRSCCTIHVLITLLLVLYIPQHSTLHNATANFIVFVLISLALEAHAWPFDWLRKVSASFQTDHGWLWGWALGADSTVSVVDRFPPIFFLARPASFGADLVDPLLGYVLPLNTFTIPCPGDDDDSDDDGEHDGTRSNLTLGWSSASNLGCPKLCLAGPHAPEGIESWIALVQRGKCQFVDKAREAQRLGAKGIVVGGDDPEESGNPDALVNMYSPEDASDVGIPAVFIRFTDYMVLASLIATSNTSHSGLQTLPLLLSSEYSGWQWYSSANTHVPHYPVHSIITHLLDTPRSSHPRARAAQRERAPEDLVQRLPWRVWTGTTWEKPDSAGHTTNAVNPQDVDVELGEAPAGPPTPIPVEEEEEDPAWFLSQDECAICLEQFVRGDRVRVLPCKHIFHLEEVDIWLIHRKKVCPVCKADVTHPHSSHKNPLTPPPDNDGTLPDVHDEPPAPPSTPPPTERTPLLHETP</sequence>
<reference evidence="20 21" key="1">
    <citation type="submission" date="2019-02" db="EMBL/GenBank/DDBJ databases">
        <title>Genome sequencing of the rare red list fungi Dentipellis fragilis.</title>
        <authorList>
            <person name="Buettner E."/>
            <person name="Kellner H."/>
        </authorList>
    </citation>
    <scope>NUCLEOTIDE SEQUENCE [LARGE SCALE GENOMIC DNA]</scope>
    <source>
        <strain evidence="20 21">DSM 105465</strain>
    </source>
</reference>
<dbReference type="Gene3D" id="1.50.10.10">
    <property type="match status" value="1"/>
</dbReference>
<accession>A0A4Y9YNY6</accession>
<dbReference type="InterPro" id="IPR003137">
    <property type="entry name" value="PA_domain"/>
</dbReference>
<evidence type="ECO:0000256" key="15">
    <source>
        <dbReference type="ARBA" id="ARBA00033473"/>
    </source>
</evidence>
<keyword evidence="12" id="KW-0326">Glycosidase</keyword>
<dbReference type="FunFam" id="1.50.10.10:FF:000018">
    <property type="entry name" value="Glucoamylase"/>
    <property type="match status" value="1"/>
</dbReference>
<evidence type="ECO:0000256" key="4">
    <source>
        <dbReference type="ARBA" id="ARBA00012593"/>
    </source>
</evidence>
<keyword evidence="6 18" id="KW-0732">Signal</keyword>
<dbReference type="PANTHER" id="PTHR31616">
    <property type="entry name" value="TREHALASE"/>
    <property type="match status" value="1"/>
</dbReference>
<dbReference type="PROSITE" id="PS50089">
    <property type="entry name" value="ZF_RING_2"/>
    <property type="match status" value="1"/>
</dbReference>
<evidence type="ECO:0000313" key="20">
    <source>
        <dbReference type="EMBL" id="TFY63377.1"/>
    </source>
</evidence>
<evidence type="ECO:0000256" key="13">
    <source>
        <dbReference type="ARBA" id="ARBA00023326"/>
    </source>
</evidence>
<dbReference type="InterPro" id="IPR000165">
    <property type="entry name" value="Glucoamylase"/>
</dbReference>
<name>A0A4Y9YNY6_9AGAM</name>
<keyword evidence="16" id="KW-0479">Metal-binding</keyword>